<comment type="subcellular location">
    <subcellularLocation>
        <location evidence="1">Cell outer membrane</location>
    </subcellularLocation>
</comment>
<evidence type="ECO:0000256" key="3">
    <source>
        <dbReference type="ARBA" id="ARBA00023237"/>
    </source>
</evidence>
<dbReference type="PROSITE" id="PS51257">
    <property type="entry name" value="PROKAR_LIPOPROTEIN"/>
    <property type="match status" value="1"/>
</dbReference>
<organism evidence="7 8">
    <name type="scientific">Pseudomonas flexibilis</name>
    <dbReference type="NCBI Taxonomy" id="706570"/>
    <lineage>
        <taxon>Bacteria</taxon>
        <taxon>Pseudomonadati</taxon>
        <taxon>Pseudomonadota</taxon>
        <taxon>Gammaproteobacteria</taxon>
        <taxon>Pseudomonadales</taxon>
        <taxon>Pseudomonadaceae</taxon>
        <taxon>Pseudomonas</taxon>
    </lineage>
</organism>
<dbReference type="InterPro" id="IPR050330">
    <property type="entry name" value="Bact_OuterMem_StrucFunc"/>
</dbReference>
<evidence type="ECO:0000256" key="1">
    <source>
        <dbReference type="ARBA" id="ARBA00004442"/>
    </source>
</evidence>
<evidence type="ECO:0000313" key="8">
    <source>
        <dbReference type="Proteomes" id="UP000030980"/>
    </source>
</evidence>
<dbReference type="PANTHER" id="PTHR30329:SF21">
    <property type="entry name" value="LIPOPROTEIN YIAD-RELATED"/>
    <property type="match status" value="1"/>
</dbReference>
<keyword evidence="2 4" id="KW-0472">Membrane</keyword>
<sequence length="220" mass="22713">MKNWRTLTAVAASVALLAGCTTNPYTGEQQAGKVGVYGGLGAVAGAAVGAATSSKKDRKKGALIGAAVGGLAAGGYGAYVDQQEAKLRQTLVNSGVQVQRQGDNLILIMPGNITFASSSADISASFYDTLNSLVLVFKEFNKNGIQIVGHTDSTGSLQLNQTLSNNRARSVANYLTTNGIAANRISAYGAGPNQPIASNDSAAGRQQNRRVEITLLPPQQ</sequence>
<keyword evidence="5" id="KW-0812">Transmembrane</keyword>
<dbReference type="CDD" id="cd07185">
    <property type="entry name" value="OmpA_C-like"/>
    <property type="match status" value="1"/>
</dbReference>
<dbReference type="PANTHER" id="PTHR30329">
    <property type="entry name" value="STATOR ELEMENT OF FLAGELLAR MOTOR COMPLEX"/>
    <property type="match status" value="1"/>
</dbReference>
<dbReference type="InterPro" id="IPR039567">
    <property type="entry name" value="Gly-zipper"/>
</dbReference>
<dbReference type="PRINTS" id="PR01023">
    <property type="entry name" value="NAFLGMOTY"/>
</dbReference>
<dbReference type="Pfam" id="PF13488">
    <property type="entry name" value="Gly-zipper_Omp"/>
    <property type="match status" value="1"/>
</dbReference>
<name>A0A0B3BXB0_9PSED</name>
<dbReference type="PRINTS" id="PR01021">
    <property type="entry name" value="OMPADOMAIN"/>
</dbReference>
<dbReference type="STRING" id="706570.PT85_04435"/>
<dbReference type="SUPFAM" id="SSF103088">
    <property type="entry name" value="OmpA-like"/>
    <property type="match status" value="1"/>
</dbReference>
<dbReference type="GO" id="GO:0009279">
    <property type="term" value="C:cell outer membrane"/>
    <property type="evidence" value="ECO:0007669"/>
    <property type="project" value="UniProtKB-SubCell"/>
</dbReference>
<dbReference type="Proteomes" id="UP000030980">
    <property type="component" value="Unassembled WGS sequence"/>
</dbReference>
<gene>
    <name evidence="7" type="ORF">PT85_04435</name>
</gene>
<dbReference type="InterPro" id="IPR036737">
    <property type="entry name" value="OmpA-like_sf"/>
</dbReference>
<keyword evidence="3" id="KW-0998">Cell outer membrane</keyword>
<accession>A0A0B3BXB0</accession>
<protein>
    <submittedName>
        <fullName evidence="7">Membrane protein</fullName>
    </submittedName>
</protein>
<feature type="transmembrane region" description="Helical" evidence="5">
    <location>
        <begin position="62"/>
        <end position="79"/>
    </location>
</feature>
<dbReference type="PROSITE" id="PS51123">
    <property type="entry name" value="OMPA_2"/>
    <property type="match status" value="1"/>
</dbReference>
<proteinExistence type="predicted"/>
<dbReference type="InterPro" id="IPR006664">
    <property type="entry name" value="OMP_bac"/>
</dbReference>
<dbReference type="OrthoDB" id="9782229at2"/>
<dbReference type="InterPro" id="IPR006665">
    <property type="entry name" value="OmpA-like"/>
</dbReference>
<dbReference type="RefSeq" id="WP_039606053.1">
    <property type="nucleotide sequence ID" value="NZ_FMUP01000001.1"/>
</dbReference>
<dbReference type="AlphaFoldDB" id="A0A0B3BXB0"/>
<feature type="domain" description="OmpA-like" evidence="6">
    <location>
        <begin position="102"/>
        <end position="219"/>
    </location>
</feature>
<evidence type="ECO:0000256" key="5">
    <source>
        <dbReference type="SAM" id="Phobius"/>
    </source>
</evidence>
<dbReference type="Gene3D" id="3.30.1330.60">
    <property type="entry name" value="OmpA-like domain"/>
    <property type="match status" value="1"/>
</dbReference>
<evidence type="ECO:0000313" key="7">
    <source>
        <dbReference type="EMBL" id="KHO65339.1"/>
    </source>
</evidence>
<evidence type="ECO:0000256" key="2">
    <source>
        <dbReference type="ARBA" id="ARBA00023136"/>
    </source>
</evidence>
<evidence type="ECO:0000259" key="6">
    <source>
        <dbReference type="PROSITE" id="PS51123"/>
    </source>
</evidence>
<keyword evidence="5" id="KW-1133">Transmembrane helix</keyword>
<dbReference type="Pfam" id="PF00691">
    <property type="entry name" value="OmpA"/>
    <property type="match status" value="1"/>
</dbReference>
<reference evidence="7 8" key="1">
    <citation type="submission" date="2014-11" db="EMBL/GenBank/DDBJ databases">
        <title>Genome sequence of Pseudomonas tuomuerensis JCM 14085.</title>
        <authorList>
            <person name="Shin S.-K."/>
            <person name="Yi H."/>
        </authorList>
    </citation>
    <scope>NUCLEOTIDE SEQUENCE [LARGE SCALE GENOMIC DNA]</scope>
    <source>
        <strain evidence="7 8">JCM 14085</strain>
    </source>
</reference>
<dbReference type="EMBL" id="JTAK01000002">
    <property type="protein sequence ID" value="KHO65339.1"/>
    <property type="molecule type" value="Genomic_DNA"/>
</dbReference>
<evidence type="ECO:0000256" key="4">
    <source>
        <dbReference type="PROSITE-ProRule" id="PRU00473"/>
    </source>
</evidence>
<keyword evidence="8" id="KW-1185">Reference proteome</keyword>
<feature type="transmembrane region" description="Helical" evidence="5">
    <location>
        <begin position="32"/>
        <end position="50"/>
    </location>
</feature>
<comment type="caution">
    <text evidence="7">The sequence shown here is derived from an EMBL/GenBank/DDBJ whole genome shotgun (WGS) entry which is preliminary data.</text>
</comment>